<evidence type="ECO:0000313" key="3">
    <source>
        <dbReference type="Proteomes" id="UP000000314"/>
    </source>
</evidence>
<dbReference type="STRING" id="644223.C4QZ78"/>
<dbReference type="Gene3D" id="3.90.226.10">
    <property type="entry name" value="2-enoyl-CoA Hydratase, Chain A, domain 1"/>
    <property type="match status" value="1"/>
</dbReference>
<dbReference type="InterPro" id="IPR001753">
    <property type="entry name" value="Enoyl-CoA_hydra/iso"/>
</dbReference>
<evidence type="ECO:0000313" key="2">
    <source>
        <dbReference type="EMBL" id="CAY68552.1"/>
    </source>
</evidence>
<dbReference type="InParanoid" id="C4QZ78"/>
<dbReference type="SUPFAM" id="SSF52096">
    <property type="entry name" value="ClpP/crotonase"/>
    <property type="match status" value="1"/>
</dbReference>
<dbReference type="GO" id="GO:0005739">
    <property type="term" value="C:mitochondrion"/>
    <property type="evidence" value="ECO:0007669"/>
    <property type="project" value="TreeGrafter"/>
</dbReference>
<dbReference type="EMBL" id="FN392319">
    <property type="protein sequence ID" value="CAY68552.1"/>
    <property type="molecule type" value="Genomic_DNA"/>
</dbReference>
<dbReference type="RefSeq" id="XP_002490832.1">
    <property type="nucleotide sequence ID" value="XM_002490787.1"/>
</dbReference>
<dbReference type="GeneID" id="8196514"/>
<protein>
    <submittedName>
        <fullName evidence="2">Delta(3,5)-Delta(2,4)-dienoyl-CoA isomerase, mitochondrial</fullName>
    </submittedName>
</protein>
<dbReference type="AlphaFoldDB" id="C4QZ78"/>
<name>C4QZ78_KOMPG</name>
<dbReference type="KEGG" id="ppa:PAS_FragB_0022"/>
<gene>
    <name evidence="2" type="ordered locus">PAS_FragB_0022</name>
</gene>
<dbReference type="OrthoDB" id="14970at2759"/>
<evidence type="ECO:0000256" key="1">
    <source>
        <dbReference type="ARBA" id="ARBA00005254"/>
    </source>
</evidence>
<dbReference type="PANTHER" id="PTHR43149:SF1">
    <property type="entry name" value="DELTA(3,5)-DELTA(2,4)-DIENOYL-COA ISOMERASE, MITOCHONDRIAL"/>
    <property type="match status" value="1"/>
</dbReference>
<organism evidence="2 3">
    <name type="scientific">Komagataella phaffii (strain GS115 / ATCC 20864)</name>
    <name type="common">Yeast</name>
    <name type="synonym">Pichia pastoris</name>
    <dbReference type="NCBI Taxonomy" id="644223"/>
    <lineage>
        <taxon>Eukaryota</taxon>
        <taxon>Fungi</taxon>
        <taxon>Dikarya</taxon>
        <taxon>Ascomycota</taxon>
        <taxon>Saccharomycotina</taxon>
        <taxon>Pichiomycetes</taxon>
        <taxon>Pichiales</taxon>
        <taxon>Pichiaceae</taxon>
        <taxon>Komagataella</taxon>
    </lineage>
</organism>
<dbReference type="GO" id="GO:0051750">
    <property type="term" value="F:delta(3,5)-delta(2,4)-dienoyl-CoA isomerase activity"/>
    <property type="evidence" value="ECO:0007669"/>
    <property type="project" value="TreeGrafter"/>
</dbReference>
<keyword evidence="3" id="KW-1185">Reference proteome</keyword>
<dbReference type="Proteomes" id="UP000000314">
    <property type="component" value="Chromosome 1"/>
</dbReference>
<dbReference type="CDD" id="cd06558">
    <property type="entry name" value="crotonase-like"/>
    <property type="match status" value="1"/>
</dbReference>
<dbReference type="OMA" id="FQEACWA"/>
<dbReference type="SMR" id="C4QZ78"/>
<sequence>MTWENFEVKTEDFIAHVEINRPRVFNAFNKPTWREYREVLLHLDQSNDVKVIILSGKGANFSSGLDLRDAFKEFVDIGSHKDGRTQERLLLEHVNEFQKCIGTPAEINTPVICLIHGIAYGLAIDIASAVAIRLVTKDAKLGIKEISVGITADIGTLQRLPHIAGNSSLVNQLALTGQEFDYRVAEKLGLVSEVVASKQDGLQTCFKIAREIAQHQTWCISGTKQMLQQMLDGSNTVDQGLKNVAVYSSRNLKPEAFIKLLSNMFGKNKSKL</sequence>
<dbReference type="eggNOG" id="KOG1681">
    <property type="taxonomic scope" value="Eukaryota"/>
</dbReference>
<dbReference type="InterPro" id="IPR045002">
    <property type="entry name" value="Ech1-like"/>
</dbReference>
<dbReference type="InterPro" id="IPR029045">
    <property type="entry name" value="ClpP/crotonase-like_dom_sf"/>
</dbReference>
<dbReference type="PANTHER" id="PTHR43149">
    <property type="entry name" value="ENOYL-COA HYDRATASE"/>
    <property type="match status" value="1"/>
</dbReference>
<dbReference type="HOGENOM" id="CLU_009834_7_0_1"/>
<accession>C4QZ78</accession>
<comment type="similarity">
    <text evidence="1">Belongs to the enoyl-CoA hydratase/isomerase family.</text>
</comment>
<keyword evidence="2" id="KW-0413">Isomerase</keyword>
<proteinExistence type="inferred from homology"/>
<dbReference type="Pfam" id="PF00378">
    <property type="entry name" value="ECH_1"/>
    <property type="match status" value="1"/>
</dbReference>
<reference evidence="2 3" key="1">
    <citation type="journal article" date="2009" name="Nat. Biotechnol.">
        <title>Genome sequence of the recombinant protein production host Pichia pastoris.</title>
        <authorList>
            <person name="De Schutter K."/>
            <person name="Lin Y.C."/>
            <person name="Tiels P."/>
            <person name="Van Hecke A."/>
            <person name="Glinka S."/>
            <person name="Weber-Lehmann J."/>
            <person name="Rouze P."/>
            <person name="Van de Peer Y."/>
            <person name="Callewaert N."/>
        </authorList>
    </citation>
    <scope>NUCLEOTIDE SEQUENCE [LARGE SCALE GENOMIC DNA]</scope>
    <source>
        <strain evidence="3">GS115 / ATCC 20864</strain>
    </source>
</reference>